<gene>
    <name evidence="3" type="ORF">FEJ81_06685</name>
</gene>
<dbReference type="Gene3D" id="2.130.10.10">
    <property type="entry name" value="YVTN repeat-like/Quinoprotein amine dehydrogenase"/>
    <property type="match status" value="2"/>
</dbReference>
<dbReference type="InterPro" id="IPR015943">
    <property type="entry name" value="WD40/YVTN_repeat-like_dom_sf"/>
</dbReference>
<dbReference type="SUPFAM" id="SSF50998">
    <property type="entry name" value="Quinoprotein alcohol dehydrogenase-like"/>
    <property type="match status" value="2"/>
</dbReference>
<dbReference type="OrthoDB" id="145878at2157"/>
<dbReference type="PANTHER" id="PTHR34512">
    <property type="entry name" value="CELL SURFACE PROTEIN"/>
    <property type="match status" value="1"/>
</dbReference>
<feature type="domain" description="Pyrrolo-quinoline quinone repeat" evidence="2">
    <location>
        <begin position="380"/>
        <end position="451"/>
    </location>
</feature>
<proteinExistence type="predicted"/>
<dbReference type="InterPro" id="IPR002372">
    <property type="entry name" value="PQQ_rpt_dom"/>
</dbReference>
<dbReference type="AlphaFoldDB" id="A0A4V1FZJ4"/>
<protein>
    <submittedName>
        <fullName evidence="3">Cell shape-determining protein</fullName>
    </submittedName>
</protein>
<organism evidence="3 4">
    <name type="scientific">Natrinema versiforme</name>
    <dbReference type="NCBI Taxonomy" id="88724"/>
    <lineage>
        <taxon>Archaea</taxon>
        <taxon>Methanobacteriati</taxon>
        <taxon>Methanobacteriota</taxon>
        <taxon>Stenosarchaea group</taxon>
        <taxon>Halobacteria</taxon>
        <taxon>Halobacteriales</taxon>
        <taxon>Natrialbaceae</taxon>
        <taxon>Natrinema</taxon>
    </lineage>
</organism>
<dbReference type="GeneID" id="40264944"/>
<evidence type="ECO:0000313" key="4">
    <source>
        <dbReference type="Proteomes" id="UP000302218"/>
    </source>
</evidence>
<dbReference type="Pfam" id="PF13360">
    <property type="entry name" value="PQQ_2"/>
    <property type="match status" value="2"/>
</dbReference>
<name>A0A4V1FZJ4_9EURY</name>
<dbReference type="EMBL" id="CP040330">
    <property type="protein sequence ID" value="QCS42056.1"/>
    <property type="molecule type" value="Genomic_DNA"/>
</dbReference>
<dbReference type="KEGG" id="nvr:FEJ81_06685"/>
<dbReference type="PANTHER" id="PTHR34512:SF30">
    <property type="entry name" value="OUTER MEMBRANE PROTEIN ASSEMBLY FACTOR BAMB"/>
    <property type="match status" value="1"/>
</dbReference>
<accession>A0A4V1FZJ4</accession>
<feature type="region of interest" description="Disordered" evidence="1">
    <location>
        <begin position="1"/>
        <end position="47"/>
    </location>
</feature>
<evidence type="ECO:0000313" key="3">
    <source>
        <dbReference type="EMBL" id="QCS42056.1"/>
    </source>
</evidence>
<dbReference type="InterPro" id="IPR018391">
    <property type="entry name" value="PQQ_b-propeller_rpt"/>
</dbReference>
<evidence type="ECO:0000259" key="2">
    <source>
        <dbReference type="Pfam" id="PF13360"/>
    </source>
</evidence>
<feature type="region of interest" description="Disordered" evidence="1">
    <location>
        <begin position="63"/>
        <end position="86"/>
    </location>
</feature>
<feature type="compositionally biased region" description="Basic and acidic residues" evidence="1">
    <location>
        <begin position="1"/>
        <end position="26"/>
    </location>
</feature>
<dbReference type="Proteomes" id="UP000302218">
    <property type="component" value="Chromosome"/>
</dbReference>
<dbReference type="InterPro" id="IPR011047">
    <property type="entry name" value="Quinoprotein_ADH-like_sf"/>
</dbReference>
<evidence type="ECO:0000256" key="1">
    <source>
        <dbReference type="SAM" id="MobiDB-lite"/>
    </source>
</evidence>
<feature type="domain" description="Pyrrolo-quinoline quinone repeat" evidence="2">
    <location>
        <begin position="154"/>
        <end position="281"/>
    </location>
</feature>
<reference evidence="4" key="1">
    <citation type="submission" date="2019-05" db="EMBL/GenBank/DDBJ databases">
        <title>Genome sequence and methylation pattern of the halophilic Archaeon Natrinema versiforme BOL5-4.</title>
        <authorList>
            <person name="DasSarma P."/>
            <person name="Anton B.P."/>
            <person name="DasSarma S.L."/>
            <person name="Martinez F.L."/>
            <person name="Guzman D."/>
            <person name="Roberts R.J."/>
            <person name="DasSarma S."/>
        </authorList>
    </citation>
    <scope>NUCLEOTIDE SEQUENCE [LARGE SCALE GENOMIC DNA]</scope>
    <source>
        <strain evidence="4">BOL5-4</strain>
    </source>
</reference>
<dbReference type="RefSeq" id="WP_138244552.1">
    <property type="nucleotide sequence ID" value="NZ_CP040330.1"/>
</dbReference>
<dbReference type="SMART" id="SM00564">
    <property type="entry name" value="PQQ"/>
    <property type="match status" value="6"/>
</dbReference>
<sequence>MSEDAADRRDADSSPDRRDANADADRPSATAVAERQGPDTGDTRLSRRRLLCTAGTAGTIGLAGCTGRRYRSPPDCSSVGSAADADGYVPLPADDDISMFRRGLRRYGYYPEETVPDAVRVDWSFPTNGIGHTAAKSTPRPTPDGDTILIASDTGRIDAVTPTGERRWRIDTGASRSLGFHGTPAIVDGTAYIGGYDGDCYAIDIASGDVIWRTSAREFGNAIAIGSSPAYIDGNLYLLTEHSDPASGTLWEIDAATGTPTWSDDRIWGMPHPSPAIDCRAGRLVTGSNDGVVYCWEFPSLEFAWSFQAGGEGGPDGKSMAGGRFNLGAQIKGTIPVYDGAAFVGSWDGRFYRLDLEDGSEEWSFQTDNIVMSNPAIDPDDGVVYVGSDDRRVYALDTDTGDELWSTNVGGRVIGSITATADTILVGTYDTHLYALDRETGERRWRVENRGHVTSGAIPRDGRIYYAERGVFSNYYDEEEETVLEERGHAYCLVPDE</sequence>